<reference evidence="1 2" key="1">
    <citation type="submission" date="2015-01" db="EMBL/GenBank/DDBJ databases">
        <title>Evolution of Trichinella species and genotypes.</title>
        <authorList>
            <person name="Korhonen P.K."/>
            <person name="Edoardo P."/>
            <person name="Giuseppe L.R."/>
            <person name="Gasser R.B."/>
        </authorList>
    </citation>
    <scope>NUCLEOTIDE SEQUENCE [LARGE SCALE GENOMIC DNA]</scope>
    <source>
        <strain evidence="1">ISS1980</strain>
    </source>
</reference>
<dbReference type="EMBL" id="JYDO01000099">
    <property type="protein sequence ID" value="KRZ71295.1"/>
    <property type="molecule type" value="Genomic_DNA"/>
</dbReference>
<protein>
    <submittedName>
        <fullName evidence="1">Uncharacterized protein</fullName>
    </submittedName>
</protein>
<organism evidence="1 2">
    <name type="scientific">Trichinella papuae</name>
    <dbReference type="NCBI Taxonomy" id="268474"/>
    <lineage>
        <taxon>Eukaryota</taxon>
        <taxon>Metazoa</taxon>
        <taxon>Ecdysozoa</taxon>
        <taxon>Nematoda</taxon>
        <taxon>Enoplea</taxon>
        <taxon>Dorylaimia</taxon>
        <taxon>Trichinellida</taxon>
        <taxon>Trichinellidae</taxon>
        <taxon>Trichinella</taxon>
    </lineage>
</organism>
<dbReference type="Proteomes" id="UP000054843">
    <property type="component" value="Unassembled WGS sequence"/>
</dbReference>
<sequence>MVSCDFIINIFLSNLQDCYLTALKNKSALALKGAIAGERYKIGISDLILPPQILTSSSVMERWVGYMEMYF</sequence>
<proteinExistence type="predicted"/>
<accession>A0A0V1MI62</accession>
<dbReference type="AlphaFoldDB" id="A0A0V1MI62"/>
<comment type="caution">
    <text evidence="1">The sequence shown here is derived from an EMBL/GenBank/DDBJ whole genome shotgun (WGS) entry which is preliminary data.</text>
</comment>
<evidence type="ECO:0000313" key="2">
    <source>
        <dbReference type="Proteomes" id="UP000054843"/>
    </source>
</evidence>
<keyword evidence="2" id="KW-1185">Reference proteome</keyword>
<name>A0A0V1MI62_9BILA</name>
<evidence type="ECO:0000313" key="1">
    <source>
        <dbReference type="EMBL" id="KRZ71295.1"/>
    </source>
</evidence>
<gene>
    <name evidence="1" type="ORF">T10_9713</name>
</gene>